<dbReference type="InterPro" id="IPR001633">
    <property type="entry name" value="EAL_dom"/>
</dbReference>
<dbReference type="SUPFAM" id="SSF141868">
    <property type="entry name" value="EAL domain-like"/>
    <property type="match status" value="1"/>
</dbReference>
<protein>
    <submittedName>
        <fullName evidence="4">Cyclic di-GMP phosphodiesterase Gmr</fullName>
        <ecNumber evidence="4">3.1.4.52</ecNumber>
    </submittedName>
</protein>
<dbReference type="Gene3D" id="3.20.20.450">
    <property type="entry name" value="EAL domain"/>
    <property type="match status" value="1"/>
</dbReference>
<evidence type="ECO:0000259" key="3">
    <source>
        <dbReference type="PROSITE" id="PS50887"/>
    </source>
</evidence>
<organism evidence="4 5">
    <name type="scientific">Shewanella khirikhana</name>
    <dbReference type="NCBI Taxonomy" id="1965282"/>
    <lineage>
        <taxon>Bacteria</taxon>
        <taxon>Pseudomonadati</taxon>
        <taxon>Pseudomonadota</taxon>
        <taxon>Gammaproteobacteria</taxon>
        <taxon>Alteromonadales</taxon>
        <taxon>Shewanellaceae</taxon>
        <taxon>Shewanella</taxon>
    </lineage>
</organism>
<dbReference type="SUPFAM" id="SSF55073">
    <property type="entry name" value="Nucleotide cyclase"/>
    <property type="match status" value="1"/>
</dbReference>
<dbReference type="InterPro" id="IPR029787">
    <property type="entry name" value="Nucleotide_cyclase"/>
</dbReference>
<dbReference type="InterPro" id="IPR029016">
    <property type="entry name" value="GAF-like_dom_sf"/>
</dbReference>
<evidence type="ECO:0000259" key="2">
    <source>
        <dbReference type="PROSITE" id="PS50883"/>
    </source>
</evidence>
<dbReference type="SMART" id="SM00267">
    <property type="entry name" value="GGDEF"/>
    <property type="match status" value="1"/>
</dbReference>
<keyword evidence="4" id="KW-0378">Hydrolase</keyword>
<dbReference type="Pfam" id="PF13185">
    <property type="entry name" value="GAF_2"/>
    <property type="match status" value="1"/>
</dbReference>
<dbReference type="InterPro" id="IPR003018">
    <property type="entry name" value="GAF"/>
</dbReference>
<dbReference type="InterPro" id="IPR035919">
    <property type="entry name" value="EAL_sf"/>
</dbReference>
<dbReference type="SMART" id="SM00052">
    <property type="entry name" value="EAL"/>
    <property type="match status" value="1"/>
</dbReference>
<dbReference type="InterPro" id="IPR043128">
    <property type="entry name" value="Rev_trsase/Diguanyl_cyclase"/>
</dbReference>
<dbReference type="InterPro" id="IPR052155">
    <property type="entry name" value="Biofilm_reg_signaling"/>
</dbReference>
<dbReference type="Gene3D" id="3.30.70.270">
    <property type="match status" value="1"/>
</dbReference>
<feature type="domain" description="EAL" evidence="2">
    <location>
        <begin position="655"/>
        <end position="895"/>
    </location>
</feature>
<dbReference type="GO" id="GO:0071111">
    <property type="term" value="F:cyclic-guanylate-specific phosphodiesterase activity"/>
    <property type="evidence" value="ECO:0007669"/>
    <property type="project" value="UniProtKB-EC"/>
</dbReference>
<dbReference type="Proteomes" id="UP000278437">
    <property type="component" value="Chromosome"/>
</dbReference>
<accession>A0ABN5U0W4</accession>
<dbReference type="EC" id="3.1.4.52" evidence="4"/>
<keyword evidence="1" id="KW-0175">Coiled coil</keyword>
<dbReference type="NCBIfam" id="TIGR00254">
    <property type="entry name" value="GGDEF"/>
    <property type="match status" value="1"/>
</dbReference>
<dbReference type="PANTHER" id="PTHR44757">
    <property type="entry name" value="DIGUANYLATE CYCLASE DGCP"/>
    <property type="match status" value="1"/>
</dbReference>
<dbReference type="SMART" id="SM00065">
    <property type="entry name" value="GAF"/>
    <property type="match status" value="2"/>
</dbReference>
<dbReference type="CDD" id="cd01949">
    <property type="entry name" value="GGDEF"/>
    <property type="match status" value="1"/>
</dbReference>
<evidence type="ECO:0000313" key="4">
    <source>
        <dbReference type="EMBL" id="AZQ12252.1"/>
    </source>
</evidence>
<name>A0ABN5U0W4_9GAMM</name>
<keyword evidence="5" id="KW-1185">Reference proteome</keyword>
<dbReference type="PROSITE" id="PS50887">
    <property type="entry name" value="GGDEF"/>
    <property type="match status" value="1"/>
</dbReference>
<dbReference type="PROSITE" id="PS50883">
    <property type="entry name" value="EAL"/>
    <property type="match status" value="1"/>
</dbReference>
<dbReference type="SUPFAM" id="SSF55781">
    <property type="entry name" value="GAF domain-like"/>
    <property type="match status" value="2"/>
</dbReference>
<gene>
    <name evidence="4" type="primary">gmr_13</name>
    <name evidence="4" type="ORF">STH12_03192</name>
</gene>
<feature type="coiled-coil region" evidence="1">
    <location>
        <begin position="435"/>
        <end position="476"/>
    </location>
</feature>
<dbReference type="Pfam" id="PF00563">
    <property type="entry name" value="EAL"/>
    <property type="match status" value="1"/>
</dbReference>
<reference evidence="5" key="1">
    <citation type="submission" date="2017-03" db="EMBL/GenBank/DDBJ databases">
        <title>Full genome sequence of a non-lethal Shewanella isolate that potentiates virulence of Vibio parahaemolyticus causing acute hepatopancreatic necrosis disease (AHPND) in shrimp.</title>
        <authorList>
            <person name="Prachumwat A."/>
            <person name="Sritunyalucksana K."/>
        </authorList>
    </citation>
    <scope>NUCLEOTIDE SEQUENCE [LARGE SCALE GENOMIC DNA]</scope>
    <source>
        <strain evidence="5">TH2012</strain>
    </source>
</reference>
<dbReference type="Pfam" id="PF00990">
    <property type="entry name" value="GGDEF"/>
    <property type="match status" value="1"/>
</dbReference>
<sequence length="895" mass="101005">MAFPFKGMLFSWVNFPSNNKKITASDMQRDSGFTDETNPPSGDDISRLLKRVDRLRRLAGKYKRAEVVRDALLQITHIATEVSSPEDFYAGVHTHLKSLIAADNFFIATYNHRTEHLEIPFFADEKDPHPSLMYPDEDLHQILMRGITGYVFRQGETALCGQADFERLEASGDIVSLGSASHQWLGVPIRYQDRTTGVLVVQTYNPEVNYGLTEIELMEFISHHISGVMERLRHHEQLEQSIEQRTRELSEAYDKLKLEVYERRRAERLQKSLFEIAELSATGLEHPDFYARLHSILSHLIPASNCYIALIEKEAQALSFPFYVSQLGTEAPKRRPLTDGLTEYLLSRRRPLLLDQSAIRALVARGEVYAQTPELNNTQKMHQWIGVPLFIGDEVKGALTIYSLSMSQNYQIRDLELLTFVSQHIGTAIERKQHAEFLKKSYEQLEEKVAERTRALAELNGELEQEILRRREVEQQLIHDAKHDALTGLPNRSMFTERLAQAVRHVRRHGRDQFALLFIDLDRFKQINDTLGHLEGDRFLIETARRLASCIRENDTLGRLGGDEFVVLLDDINSPRDAEEVAERILTQLSEPFQLGDSLFQSGASIGVAVSGRSYQDTAESILRDADCAMYQAKARGKGCYVMFDTKRREAHDKERQDEALLRDALAQDALYLRALPVITMDGNTPVAHRITLAWQHPSQGELYAGPLIELAERSNLSMELDIYLLKALSQPLPGWLTSTELHLCLSSAHLKHKHALRKLKNLLKDVRMHAANIWVFFDEAALVQDSQSHIAGFDMLGKLEVNFGLSGYGNGFSSLKSLTLMPIQALRLAEAQGEAGSEKVRFLTASAVAAMSLGLRVIASGSEPLSTRNALAQAGVPLIQQLTACEVIAQQEYA</sequence>
<evidence type="ECO:0000313" key="5">
    <source>
        <dbReference type="Proteomes" id="UP000278437"/>
    </source>
</evidence>
<dbReference type="Gene3D" id="3.30.450.40">
    <property type="match status" value="2"/>
</dbReference>
<dbReference type="EMBL" id="CP020373">
    <property type="protein sequence ID" value="AZQ12252.1"/>
    <property type="molecule type" value="Genomic_DNA"/>
</dbReference>
<dbReference type="PANTHER" id="PTHR44757:SF2">
    <property type="entry name" value="BIOFILM ARCHITECTURE MAINTENANCE PROTEIN MBAA"/>
    <property type="match status" value="1"/>
</dbReference>
<proteinExistence type="predicted"/>
<dbReference type="CDD" id="cd01948">
    <property type="entry name" value="EAL"/>
    <property type="match status" value="1"/>
</dbReference>
<evidence type="ECO:0000256" key="1">
    <source>
        <dbReference type="SAM" id="Coils"/>
    </source>
</evidence>
<dbReference type="InterPro" id="IPR000160">
    <property type="entry name" value="GGDEF_dom"/>
</dbReference>
<feature type="domain" description="GGDEF" evidence="3">
    <location>
        <begin position="512"/>
        <end position="646"/>
    </location>
</feature>